<dbReference type="EMBL" id="AZEC01000006">
    <property type="protein sequence ID" value="KRL12766.1"/>
    <property type="molecule type" value="Genomic_DNA"/>
</dbReference>
<dbReference type="PROSITE" id="PS50893">
    <property type="entry name" value="ABC_TRANSPORTER_2"/>
    <property type="match status" value="1"/>
</dbReference>
<evidence type="ECO:0000259" key="4">
    <source>
        <dbReference type="PROSITE" id="PS50893"/>
    </source>
</evidence>
<dbReference type="OrthoDB" id="2365508at2"/>
<comment type="caution">
    <text evidence="5">The sequence shown here is derived from an EMBL/GenBank/DDBJ whole genome shotgun (WGS) entry which is preliminary data.</text>
</comment>
<dbReference type="STRING" id="1423792.FD09_GL002752"/>
<dbReference type="InterPro" id="IPR003593">
    <property type="entry name" value="AAA+_ATPase"/>
</dbReference>
<reference evidence="5 6" key="1">
    <citation type="journal article" date="2015" name="Genome Announc.">
        <title>Expanding the biotechnology potential of lactobacilli through comparative genomics of 213 strains and associated genera.</title>
        <authorList>
            <person name="Sun Z."/>
            <person name="Harris H.M."/>
            <person name="McCann A."/>
            <person name="Guo C."/>
            <person name="Argimon S."/>
            <person name="Zhang W."/>
            <person name="Yang X."/>
            <person name="Jeffery I.B."/>
            <person name="Cooney J.C."/>
            <person name="Kagawa T.F."/>
            <person name="Liu W."/>
            <person name="Song Y."/>
            <person name="Salvetti E."/>
            <person name="Wrobel A."/>
            <person name="Rasinkangas P."/>
            <person name="Parkhill J."/>
            <person name="Rea M.C."/>
            <person name="O'Sullivan O."/>
            <person name="Ritari J."/>
            <person name="Douillard F.P."/>
            <person name="Paul Ross R."/>
            <person name="Yang R."/>
            <person name="Briner A.E."/>
            <person name="Felis G.E."/>
            <person name="de Vos W.M."/>
            <person name="Barrangou R."/>
            <person name="Klaenhammer T.R."/>
            <person name="Caufield P.W."/>
            <person name="Cui Y."/>
            <person name="Zhang H."/>
            <person name="O'Toole P.W."/>
        </authorList>
    </citation>
    <scope>NUCLEOTIDE SEQUENCE [LARGE SCALE GENOMIC DNA]</scope>
    <source>
        <strain evidence="5 6">DSM 12744</strain>
    </source>
</reference>
<dbReference type="PROSITE" id="PS00211">
    <property type="entry name" value="ABC_TRANSPORTER_1"/>
    <property type="match status" value="1"/>
</dbReference>
<keyword evidence="2" id="KW-0547">Nucleotide-binding</keyword>
<evidence type="ECO:0000256" key="1">
    <source>
        <dbReference type="ARBA" id="ARBA00022448"/>
    </source>
</evidence>
<dbReference type="InterPro" id="IPR027417">
    <property type="entry name" value="P-loop_NTPase"/>
</dbReference>
<dbReference type="CDD" id="cd03230">
    <property type="entry name" value="ABC_DR_subfamily_A"/>
    <property type="match status" value="1"/>
</dbReference>
<dbReference type="InterPro" id="IPR051782">
    <property type="entry name" value="ABC_Transporter_VariousFunc"/>
</dbReference>
<gene>
    <name evidence="5" type="ORF">FD09_GL002752</name>
</gene>
<sequence>MLEINHVTVSFPQKGHVLDDLSLKINPGAIVGIIAPNGTGKSTLLHAILNTVHPDSGDVVVDNLRYTNQKTTQQIHTRLCAFPEQSDLFAELSGTTHLQLYAKLWHNQRTTPASISAQLHMTDYIDQPVRTYSLGMKQRLCFAMVLASDAPIMLLDEVMNGLDPINVALISAIIEQLRTDGKLIVIVSHLLTNLQEYTDRALFMKGGKFVLDVDMHAEQPQYLKYTLANPTTTQQQFAQTRHALVFPNGLVALPLTDQTDDQIAEWLATVRPWSATVMVGPITLAEHFSRLYES</sequence>
<protein>
    <submittedName>
        <fullName evidence="5">Sodium ABC transporter ATP-binding protein NatA</fullName>
    </submittedName>
</protein>
<proteinExistence type="predicted"/>
<name>A0A0R1MX00_9LACO</name>
<dbReference type="RefSeq" id="WP_057820342.1">
    <property type="nucleotide sequence ID" value="NZ_AZEC01000006.1"/>
</dbReference>
<dbReference type="AlphaFoldDB" id="A0A0R1MX00"/>
<evidence type="ECO:0000256" key="3">
    <source>
        <dbReference type="ARBA" id="ARBA00022840"/>
    </source>
</evidence>
<keyword evidence="3 5" id="KW-0067">ATP-binding</keyword>
<organism evidence="5 6">
    <name type="scientific">Schleiferilactobacillus perolens DSM 12744</name>
    <dbReference type="NCBI Taxonomy" id="1423792"/>
    <lineage>
        <taxon>Bacteria</taxon>
        <taxon>Bacillati</taxon>
        <taxon>Bacillota</taxon>
        <taxon>Bacilli</taxon>
        <taxon>Lactobacillales</taxon>
        <taxon>Lactobacillaceae</taxon>
        <taxon>Schleiferilactobacillus</taxon>
    </lineage>
</organism>
<dbReference type="InterPro" id="IPR017871">
    <property type="entry name" value="ABC_transporter-like_CS"/>
</dbReference>
<evidence type="ECO:0000313" key="6">
    <source>
        <dbReference type="Proteomes" id="UP000051330"/>
    </source>
</evidence>
<dbReference type="InterPro" id="IPR003439">
    <property type="entry name" value="ABC_transporter-like_ATP-bd"/>
</dbReference>
<dbReference type="SUPFAM" id="SSF52540">
    <property type="entry name" value="P-loop containing nucleoside triphosphate hydrolases"/>
    <property type="match status" value="1"/>
</dbReference>
<evidence type="ECO:0000313" key="5">
    <source>
        <dbReference type="EMBL" id="KRL12766.1"/>
    </source>
</evidence>
<dbReference type="PANTHER" id="PTHR42939:SF1">
    <property type="entry name" value="ABC TRANSPORTER ATP-BINDING PROTEIN ALBC-RELATED"/>
    <property type="match status" value="1"/>
</dbReference>
<dbReference type="Pfam" id="PF00005">
    <property type="entry name" value="ABC_tran"/>
    <property type="match status" value="1"/>
</dbReference>
<dbReference type="SMART" id="SM00382">
    <property type="entry name" value="AAA"/>
    <property type="match status" value="1"/>
</dbReference>
<evidence type="ECO:0000256" key="2">
    <source>
        <dbReference type="ARBA" id="ARBA00022741"/>
    </source>
</evidence>
<keyword evidence="6" id="KW-1185">Reference proteome</keyword>
<dbReference type="GO" id="GO:0016887">
    <property type="term" value="F:ATP hydrolysis activity"/>
    <property type="evidence" value="ECO:0007669"/>
    <property type="project" value="InterPro"/>
</dbReference>
<dbReference type="GO" id="GO:0005524">
    <property type="term" value="F:ATP binding"/>
    <property type="evidence" value="ECO:0007669"/>
    <property type="project" value="UniProtKB-KW"/>
</dbReference>
<accession>A0A0R1MX00</accession>
<dbReference type="PANTHER" id="PTHR42939">
    <property type="entry name" value="ABC TRANSPORTER ATP-BINDING PROTEIN ALBC-RELATED"/>
    <property type="match status" value="1"/>
</dbReference>
<dbReference type="Gene3D" id="3.40.50.300">
    <property type="entry name" value="P-loop containing nucleotide triphosphate hydrolases"/>
    <property type="match status" value="1"/>
</dbReference>
<dbReference type="PATRIC" id="fig|1423792.3.peg.2812"/>
<feature type="domain" description="ABC transporter" evidence="4">
    <location>
        <begin position="2"/>
        <end position="231"/>
    </location>
</feature>
<dbReference type="Proteomes" id="UP000051330">
    <property type="component" value="Unassembled WGS sequence"/>
</dbReference>
<keyword evidence="1" id="KW-0813">Transport</keyword>